<dbReference type="AlphaFoldDB" id="A0A3N4II86"/>
<dbReference type="EMBL" id="ML119652">
    <property type="protein sequence ID" value="RPA85852.1"/>
    <property type="molecule type" value="Genomic_DNA"/>
</dbReference>
<keyword evidence="2" id="KW-1185">Reference proteome</keyword>
<gene>
    <name evidence="1" type="ORF">BJ508DRAFT_168495</name>
</gene>
<reference evidence="1 2" key="1">
    <citation type="journal article" date="2018" name="Nat. Ecol. Evol.">
        <title>Pezizomycetes genomes reveal the molecular basis of ectomycorrhizal truffle lifestyle.</title>
        <authorList>
            <person name="Murat C."/>
            <person name="Payen T."/>
            <person name="Noel B."/>
            <person name="Kuo A."/>
            <person name="Morin E."/>
            <person name="Chen J."/>
            <person name="Kohler A."/>
            <person name="Krizsan K."/>
            <person name="Balestrini R."/>
            <person name="Da Silva C."/>
            <person name="Montanini B."/>
            <person name="Hainaut M."/>
            <person name="Levati E."/>
            <person name="Barry K.W."/>
            <person name="Belfiori B."/>
            <person name="Cichocki N."/>
            <person name="Clum A."/>
            <person name="Dockter R.B."/>
            <person name="Fauchery L."/>
            <person name="Guy J."/>
            <person name="Iotti M."/>
            <person name="Le Tacon F."/>
            <person name="Lindquist E.A."/>
            <person name="Lipzen A."/>
            <person name="Malagnac F."/>
            <person name="Mello A."/>
            <person name="Molinier V."/>
            <person name="Miyauchi S."/>
            <person name="Poulain J."/>
            <person name="Riccioni C."/>
            <person name="Rubini A."/>
            <person name="Sitrit Y."/>
            <person name="Splivallo R."/>
            <person name="Traeger S."/>
            <person name="Wang M."/>
            <person name="Zifcakova L."/>
            <person name="Wipf D."/>
            <person name="Zambonelli A."/>
            <person name="Paolocci F."/>
            <person name="Nowrousian M."/>
            <person name="Ottonello S."/>
            <person name="Baldrian P."/>
            <person name="Spatafora J.W."/>
            <person name="Henrissat B."/>
            <person name="Nagy L.G."/>
            <person name="Aury J.M."/>
            <person name="Wincker P."/>
            <person name="Grigoriev I.V."/>
            <person name="Bonfante P."/>
            <person name="Martin F.M."/>
        </authorList>
    </citation>
    <scope>NUCLEOTIDE SEQUENCE [LARGE SCALE GENOMIC DNA]</scope>
    <source>
        <strain evidence="1 2">RN42</strain>
    </source>
</reference>
<accession>A0A3N4II86</accession>
<proteinExistence type="predicted"/>
<evidence type="ECO:0000313" key="2">
    <source>
        <dbReference type="Proteomes" id="UP000275078"/>
    </source>
</evidence>
<sequence length="331" mass="38455">MRHQQPSKPPMASFSTLPRELRLEIAAFLQWSDFHTFHLLDRTNYSLLTQERIETLHPLSQTPVHLLRESQHSLATKFGKLLSTPPNDPRYGARKLLESLLPPAFLKLRYPASPHPDDFFPTATAIAKQPNRLRHLYGACVKLSDYRIRAPEAQCPCDACHDDLEPEAIHPRFEPFFALRSFTRNMYPHFWKFTFLIRRDHSMIRALTESLLEEFNIVSTGQYVHRQASAWYNSTCFPRSQENGWTLCLGGSRFWDSVFARMGVVLVEALQIGKVLTWDVKGRDEMRELLRNLGETIEDMIHVWNLLKEMYFVTSGFLGLHATTPEEPWSE</sequence>
<protein>
    <submittedName>
        <fullName evidence="1">Uncharacterized protein</fullName>
    </submittedName>
</protein>
<organism evidence="1 2">
    <name type="scientific">Ascobolus immersus RN42</name>
    <dbReference type="NCBI Taxonomy" id="1160509"/>
    <lineage>
        <taxon>Eukaryota</taxon>
        <taxon>Fungi</taxon>
        <taxon>Dikarya</taxon>
        <taxon>Ascomycota</taxon>
        <taxon>Pezizomycotina</taxon>
        <taxon>Pezizomycetes</taxon>
        <taxon>Pezizales</taxon>
        <taxon>Ascobolaceae</taxon>
        <taxon>Ascobolus</taxon>
    </lineage>
</organism>
<dbReference type="Proteomes" id="UP000275078">
    <property type="component" value="Unassembled WGS sequence"/>
</dbReference>
<name>A0A3N4II86_ASCIM</name>
<evidence type="ECO:0000313" key="1">
    <source>
        <dbReference type="EMBL" id="RPA85852.1"/>
    </source>
</evidence>